<reference evidence="2 3" key="1">
    <citation type="submission" date="2024-11" db="EMBL/GenBank/DDBJ databases">
        <title>Chromosome-level genome assembly of the freshwater bivalve Anodonta woodiana.</title>
        <authorList>
            <person name="Chen X."/>
        </authorList>
    </citation>
    <scope>NUCLEOTIDE SEQUENCE [LARGE SCALE GENOMIC DNA]</scope>
    <source>
        <strain evidence="2">MN2024</strain>
        <tissue evidence="2">Gills</tissue>
    </source>
</reference>
<organism evidence="2 3">
    <name type="scientific">Sinanodonta woodiana</name>
    <name type="common">Chinese pond mussel</name>
    <name type="synonym">Anodonta woodiana</name>
    <dbReference type="NCBI Taxonomy" id="1069815"/>
    <lineage>
        <taxon>Eukaryota</taxon>
        <taxon>Metazoa</taxon>
        <taxon>Spiralia</taxon>
        <taxon>Lophotrochozoa</taxon>
        <taxon>Mollusca</taxon>
        <taxon>Bivalvia</taxon>
        <taxon>Autobranchia</taxon>
        <taxon>Heteroconchia</taxon>
        <taxon>Palaeoheterodonta</taxon>
        <taxon>Unionida</taxon>
        <taxon>Unionoidea</taxon>
        <taxon>Unionidae</taxon>
        <taxon>Unioninae</taxon>
        <taxon>Sinanodonta</taxon>
    </lineage>
</organism>
<dbReference type="EMBL" id="JBJQND010000010">
    <property type="protein sequence ID" value="KAL3863737.1"/>
    <property type="molecule type" value="Genomic_DNA"/>
</dbReference>
<dbReference type="Gene3D" id="3.60.10.10">
    <property type="entry name" value="Endonuclease/exonuclease/phosphatase"/>
    <property type="match status" value="1"/>
</dbReference>
<dbReference type="Pfam" id="PF14529">
    <property type="entry name" value="Exo_endo_phos_2"/>
    <property type="match status" value="1"/>
</dbReference>
<feature type="domain" description="Endonuclease/exonuclease/phosphatase" evidence="1">
    <location>
        <begin position="13"/>
        <end position="129"/>
    </location>
</feature>
<gene>
    <name evidence="2" type="ORF">ACJMK2_005476</name>
</gene>
<protein>
    <recommendedName>
        <fullName evidence="1">Endonuclease/exonuclease/phosphatase domain-containing protein</fullName>
    </recommendedName>
</protein>
<proteinExistence type="predicted"/>
<evidence type="ECO:0000313" key="2">
    <source>
        <dbReference type="EMBL" id="KAL3863737.1"/>
    </source>
</evidence>
<dbReference type="InterPro" id="IPR036691">
    <property type="entry name" value="Endo/exonu/phosph_ase_sf"/>
</dbReference>
<accession>A0ABD3VTB4</accession>
<dbReference type="PANTHER" id="PTHR33395">
    <property type="entry name" value="TRANSCRIPTASE, PUTATIVE-RELATED-RELATED"/>
    <property type="match status" value="1"/>
</dbReference>
<dbReference type="AlphaFoldDB" id="A0ABD3VTB4"/>
<keyword evidence="3" id="KW-1185">Reference proteome</keyword>
<sequence length="231" mass="26711">MKLNIQGSQQLIIGSFYRQPSIQLNILEELERSVETVLKTDNGRLPNAILSGDFNLPTIDWNTNTVKDNPQYGSVMNTELVEITTNNDLQQMVTEETRGNDILVLLFTTNPALVHNIEIHPGMRDHGVIITDINLKAKTWKKKPRKVHLFKKADWDNLKTDVEQELTQFLKDQEKVETSTTEDLWLFLKETIMNAVNKHIPQKMIGGKQHLPYINTHITRLITQRQQRYNA</sequence>
<comment type="caution">
    <text evidence="2">The sequence shown here is derived from an EMBL/GenBank/DDBJ whole genome shotgun (WGS) entry which is preliminary data.</text>
</comment>
<dbReference type="Proteomes" id="UP001634394">
    <property type="component" value="Unassembled WGS sequence"/>
</dbReference>
<evidence type="ECO:0000313" key="3">
    <source>
        <dbReference type="Proteomes" id="UP001634394"/>
    </source>
</evidence>
<dbReference type="InterPro" id="IPR005135">
    <property type="entry name" value="Endo/exonuclease/phosphatase"/>
</dbReference>
<evidence type="ECO:0000259" key="1">
    <source>
        <dbReference type="Pfam" id="PF14529"/>
    </source>
</evidence>
<dbReference type="PANTHER" id="PTHR33395:SF22">
    <property type="entry name" value="REVERSE TRANSCRIPTASE DOMAIN-CONTAINING PROTEIN"/>
    <property type="match status" value="1"/>
</dbReference>
<name>A0ABD3VTB4_SINWO</name>